<evidence type="ECO:0000256" key="1">
    <source>
        <dbReference type="ARBA" id="ARBA00022690"/>
    </source>
</evidence>
<organism evidence="5 6">
    <name type="scientific">Pseudomonas corrugata</name>
    <dbReference type="NCBI Taxonomy" id="47879"/>
    <lineage>
        <taxon>Bacteria</taxon>
        <taxon>Pseudomonadati</taxon>
        <taxon>Pseudomonadota</taxon>
        <taxon>Gammaproteobacteria</taxon>
        <taxon>Pseudomonadales</taxon>
        <taxon>Pseudomonadaceae</taxon>
        <taxon>Pseudomonas</taxon>
    </lineage>
</organism>
<dbReference type="STRING" id="47879.AXG94_20800"/>
<evidence type="ECO:0000256" key="3">
    <source>
        <dbReference type="SAM" id="SignalP"/>
    </source>
</evidence>
<dbReference type="Gene3D" id="2.60.40.2020">
    <property type="match status" value="1"/>
</dbReference>
<reference evidence="5 6" key="1">
    <citation type="submission" date="2018-08" db="EMBL/GenBank/DDBJ databases">
        <title>Recombination of ecologically and evolutionarily significant loci maintains genetic cohesion in the Pseudomonas syringae species complex.</title>
        <authorList>
            <person name="Dillon M."/>
            <person name="Thakur S."/>
            <person name="Almeida R.N.D."/>
            <person name="Weir B.S."/>
            <person name="Guttman D.S."/>
        </authorList>
    </citation>
    <scope>NUCLEOTIDE SEQUENCE [LARGE SCALE GENOMIC DNA]</scope>
    <source>
        <strain evidence="5 6">NCPPB2445</strain>
    </source>
</reference>
<comment type="caution">
    <text evidence="5">The sequence shown here is derived from an EMBL/GenBank/DDBJ whole genome shotgun (WGS) entry which is preliminary data.</text>
</comment>
<keyword evidence="2" id="KW-0789">Thiol protease inhibitor</keyword>
<dbReference type="PANTHER" id="PTHR36530">
    <property type="entry name" value="INHIBITOR OF CYSTEINE PEPTIDASE"/>
    <property type="match status" value="1"/>
</dbReference>
<dbReference type="Proteomes" id="UP000270661">
    <property type="component" value="Unassembled WGS sequence"/>
</dbReference>
<keyword evidence="1" id="KW-0646">Protease inhibitor</keyword>
<proteinExistence type="predicted"/>
<sequence length="136" mass="14511">MNAGVPMSLTRLLVPVSLALLSACATQPKNNVTVEKLSECPVRLNNGQNMILSLPSNPTTGYRWAIQDSAGGVLKALGPEVYRNPEDAGIVGAAGVSTWRFQAFATGTGRLRLTYQQPWAPEVPPVETFDCAIAVK</sequence>
<protein>
    <recommendedName>
        <fullName evidence="4">Proteinase inhibitor I42 chagasin domain-containing protein</fullName>
    </recommendedName>
</protein>
<evidence type="ECO:0000313" key="6">
    <source>
        <dbReference type="Proteomes" id="UP000270661"/>
    </source>
</evidence>
<dbReference type="SUPFAM" id="SSF141066">
    <property type="entry name" value="ICP-like"/>
    <property type="match status" value="1"/>
</dbReference>
<keyword evidence="3" id="KW-0732">Signal</keyword>
<evidence type="ECO:0000313" key="5">
    <source>
        <dbReference type="EMBL" id="RMM45180.1"/>
    </source>
</evidence>
<keyword evidence="6" id="KW-1185">Reference proteome</keyword>
<dbReference type="EMBL" id="RBOJ01000095">
    <property type="protein sequence ID" value="RMM45180.1"/>
    <property type="molecule type" value="Genomic_DNA"/>
</dbReference>
<feature type="domain" description="Proteinase inhibitor I42 chagasin" evidence="4">
    <location>
        <begin position="44"/>
        <end position="133"/>
    </location>
</feature>
<gene>
    <name evidence="5" type="ORF">ALQ77_02070</name>
</gene>
<dbReference type="Pfam" id="PF09394">
    <property type="entry name" value="Inhibitor_I42"/>
    <property type="match status" value="1"/>
</dbReference>
<evidence type="ECO:0000259" key="4">
    <source>
        <dbReference type="Pfam" id="PF09394"/>
    </source>
</evidence>
<dbReference type="AlphaFoldDB" id="A0A3M3E6A6"/>
<feature type="signal peptide" evidence="3">
    <location>
        <begin position="1"/>
        <end position="25"/>
    </location>
</feature>
<accession>A0A3M3E6A6</accession>
<dbReference type="InterPro" id="IPR052781">
    <property type="entry name" value="Cys_protease_inhibitor_I42"/>
</dbReference>
<feature type="chain" id="PRO_5017954574" description="Proteinase inhibitor I42 chagasin domain-containing protein" evidence="3">
    <location>
        <begin position="26"/>
        <end position="136"/>
    </location>
</feature>
<dbReference type="PANTHER" id="PTHR36530:SF1">
    <property type="entry name" value="AMOEBIASIN-1"/>
    <property type="match status" value="1"/>
</dbReference>
<evidence type="ECO:0000256" key="2">
    <source>
        <dbReference type="ARBA" id="ARBA00022704"/>
    </source>
</evidence>
<dbReference type="InterPro" id="IPR018990">
    <property type="entry name" value="Prot_inh_I42_chagasin"/>
</dbReference>
<dbReference type="InterPro" id="IPR036331">
    <property type="entry name" value="Chagasin-like_sf"/>
</dbReference>
<dbReference type="GO" id="GO:0004869">
    <property type="term" value="F:cysteine-type endopeptidase inhibitor activity"/>
    <property type="evidence" value="ECO:0007669"/>
    <property type="project" value="UniProtKB-KW"/>
</dbReference>
<name>A0A3M3E6A6_9PSED</name>